<name>A0AAV4QK98_9ARAC</name>
<keyword evidence="3" id="KW-1185">Reference proteome</keyword>
<dbReference type="Proteomes" id="UP001054837">
    <property type="component" value="Unassembled WGS sequence"/>
</dbReference>
<evidence type="ECO:0000313" key="3">
    <source>
        <dbReference type="Proteomes" id="UP001054837"/>
    </source>
</evidence>
<protein>
    <submittedName>
        <fullName evidence="2">Uncharacterized protein</fullName>
    </submittedName>
</protein>
<reference evidence="2 3" key="1">
    <citation type="submission" date="2021-06" db="EMBL/GenBank/DDBJ databases">
        <title>Caerostris darwini draft genome.</title>
        <authorList>
            <person name="Kono N."/>
            <person name="Arakawa K."/>
        </authorList>
    </citation>
    <scope>NUCLEOTIDE SEQUENCE [LARGE SCALE GENOMIC DNA]</scope>
</reference>
<gene>
    <name evidence="2" type="ORF">CDAR_214521</name>
</gene>
<proteinExistence type="predicted"/>
<dbReference type="AlphaFoldDB" id="A0AAV4QK98"/>
<evidence type="ECO:0000256" key="1">
    <source>
        <dbReference type="SAM" id="MobiDB-lite"/>
    </source>
</evidence>
<dbReference type="EMBL" id="BPLQ01004689">
    <property type="protein sequence ID" value="GIY09840.1"/>
    <property type="molecule type" value="Genomic_DNA"/>
</dbReference>
<accession>A0AAV4QK98</accession>
<organism evidence="2 3">
    <name type="scientific">Caerostris darwini</name>
    <dbReference type="NCBI Taxonomy" id="1538125"/>
    <lineage>
        <taxon>Eukaryota</taxon>
        <taxon>Metazoa</taxon>
        <taxon>Ecdysozoa</taxon>
        <taxon>Arthropoda</taxon>
        <taxon>Chelicerata</taxon>
        <taxon>Arachnida</taxon>
        <taxon>Araneae</taxon>
        <taxon>Araneomorphae</taxon>
        <taxon>Entelegynae</taxon>
        <taxon>Araneoidea</taxon>
        <taxon>Araneidae</taxon>
        <taxon>Caerostris</taxon>
    </lineage>
</organism>
<evidence type="ECO:0000313" key="2">
    <source>
        <dbReference type="EMBL" id="GIY09840.1"/>
    </source>
</evidence>
<sequence>MIVSLELWKMSLESPDSPFSKSSERHSSLTEPEALSMSQLKRKLPWLTGGHIHPCGVFMNLVSYRSPDRLMVSELKELRSKYDRQAESKVLGLRWSEQLYKSLSRKDKLLQINLDSLI</sequence>
<comment type="caution">
    <text evidence="2">The sequence shown here is derived from an EMBL/GenBank/DDBJ whole genome shotgun (WGS) entry which is preliminary data.</text>
</comment>
<feature type="region of interest" description="Disordered" evidence="1">
    <location>
        <begin position="13"/>
        <end position="34"/>
    </location>
</feature>